<dbReference type="RefSeq" id="WP_079724925.1">
    <property type="nucleotide sequence ID" value="NZ_BMCL01000001.1"/>
</dbReference>
<protein>
    <recommendedName>
        <fullName evidence="3">Aspartyl protease</fullName>
    </recommendedName>
</protein>
<evidence type="ECO:0000313" key="2">
    <source>
        <dbReference type="Proteomes" id="UP000190341"/>
    </source>
</evidence>
<reference evidence="1 2" key="1">
    <citation type="submission" date="2017-02" db="EMBL/GenBank/DDBJ databases">
        <authorList>
            <person name="Peterson S.W."/>
        </authorList>
    </citation>
    <scope>NUCLEOTIDE SEQUENCE [LARGE SCALE GENOMIC DNA]</scope>
    <source>
        <strain evidence="1 2">P15</strain>
    </source>
</reference>
<gene>
    <name evidence="1" type="ORF">SAMN06296058_2585</name>
</gene>
<dbReference type="AlphaFoldDB" id="A0A1T5LJQ4"/>
<dbReference type="Gene3D" id="2.40.70.10">
    <property type="entry name" value="Acid Proteases"/>
    <property type="match status" value="1"/>
</dbReference>
<dbReference type="OrthoDB" id="2987847at2"/>
<sequence>MPLTLLGRTGGLLLWLSTAPVLAQVLPARFEADRVYLQASDGLGQELRLYTDTGGGLFIKQAAVERLKLISEPLADPLALREVGDRARTTRLPTFALAAFIPPPLADGGRMMVLPAELAGRQLPGTSDDDGMLGQAWFDGRIWTWDYPGQVFRLELPGWKPTAEARRLPLGFKTDAQGQRQAAFPRMQVGIAGKTYSLLLDTGAMTVLNPSALIALGEDGPAERATSMIADSVFRAWRKAHPEWRVIEDAQAGMGSAMIEVPEVIIAGYKVGPVWFTHREDRNFHDFMSSFMDARVDGALGGNAFRHFVMTVDYPGAAAYFRCANCKRAPPVTP</sequence>
<evidence type="ECO:0008006" key="3">
    <source>
        <dbReference type="Google" id="ProtNLM"/>
    </source>
</evidence>
<name>A0A1T5LJQ4_9GAMM</name>
<dbReference type="EMBL" id="FUZV01000002">
    <property type="protein sequence ID" value="SKC75859.1"/>
    <property type="molecule type" value="Genomic_DNA"/>
</dbReference>
<accession>A0A1T5LJQ4</accession>
<dbReference type="InterPro" id="IPR021109">
    <property type="entry name" value="Peptidase_aspartic_dom_sf"/>
</dbReference>
<dbReference type="Proteomes" id="UP000190341">
    <property type="component" value="Unassembled WGS sequence"/>
</dbReference>
<proteinExistence type="predicted"/>
<evidence type="ECO:0000313" key="1">
    <source>
        <dbReference type="EMBL" id="SKC75859.1"/>
    </source>
</evidence>
<organism evidence="1 2">
    <name type="scientific">Pseudoxanthomonas indica</name>
    <dbReference type="NCBI Taxonomy" id="428993"/>
    <lineage>
        <taxon>Bacteria</taxon>
        <taxon>Pseudomonadati</taxon>
        <taxon>Pseudomonadota</taxon>
        <taxon>Gammaproteobacteria</taxon>
        <taxon>Lysobacterales</taxon>
        <taxon>Lysobacteraceae</taxon>
        <taxon>Pseudoxanthomonas</taxon>
    </lineage>
</organism>
<keyword evidence="2" id="KW-1185">Reference proteome</keyword>